<comment type="caution">
    <text evidence="3">The sequence shown here is derived from an EMBL/GenBank/DDBJ whole genome shotgun (WGS) entry which is preliminary data.</text>
</comment>
<dbReference type="InterPro" id="IPR001242">
    <property type="entry name" value="Condensation_dom"/>
</dbReference>
<name>A0A919L3S4_9ACTN</name>
<protein>
    <recommendedName>
        <fullName evidence="2">Condensation domain-containing protein</fullName>
    </recommendedName>
</protein>
<dbReference type="PANTHER" id="PTHR45527">
    <property type="entry name" value="NONRIBOSOMAL PEPTIDE SYNTHETASE"/>
    <property type="match status" value="1"/>
</dbReference>
<dbReference type="Gene3D" id="3.30.559.10">
    <property type="entry name" value="Chloramphenicol acetyltransferase-like domain"/>
    <property type="match status" value="1"/>
</dbReference>
<dbReference type="EMBL" id="BNBO01000069">
    <property type="protein sequence ID" value="GHH83905.1"/>
    <property type="molecule type" value="Genomic_DNA"/>
</dbReference>
<dbReference type="PANTHER" id="PTHR45527:SF1">
    <property type="entry name" value="FATTY ACID SYNTHASE"/>
    <property type="match status" value="1"/>
</dbReference>
<dbReference type="AlphaFoldDB" id="A0A919L3S4"/>
<dbReference type="GO" id="GO:0047527">
    <property type="term" value="F:2,3-dihydroxybenzoate-serine ligase activity"/>
    <property type="evidence" value="ECO:0007669"/>
    <property type="project" value="TreeGrafter"/>
</dbReference>
<evidence type="ECO:0000259" key="2">
    <source>
        <dbReference type="Pfam" id="PF00668"/>
    </source>
</evidence>
<feature type="compositionally biased region" description="Polar residues" evidence="1">
    <location>
        <begin position="8"/>
        <end position="19"/>
    </location>
</feature>
<dbReference type="GO" id="GO:0009239">
    <property type="term" value="P:enterobactin biosynthetic process"/>
    <property type="evidence" value="ECO:0007669"/>
    <property type="project" value="TreeGrafter"/>
</dbReference>
<dbReference type="SUPFAM" id="SSF52777">
    <property type="entry name" value="CoA-dependent acyltransferases"/>
    <property type="match status" value="2"/>
</dbReference>
<dbReference type="GO" id="GO:0031177">
    <property type="term" value="F:phosphopantetheine binding"/>
    <property type="evidence" value="ECO:0007669"/>
    <property type="project" value="TreeGrafter"/>
</dbReference>
<feature type="domain" description="Condensation" evidence="2">
    <location>
        <begin position="30"/>
        <end position="382"/>
    </location>
</feature>
<sequence>MKGEASKGTASNPATSNPAVTAAPADGTPFPLSHLQRRLWLLHTLDPTGALQSTARCFQVDGRPDLDALQRALDHLVERHEPLRTVFPLSATGEPVQLVLPAATLPLTPLAAEDGSEPLISAREFAEQPFAADRGPLARAGLLRTGPDRLLLVVAVHLLVADGWSWNVLLRELGACYAAALTGTDPRLPGLPLQYADWAHWQHGQLTGARRHELRRWWQRELDGAAPGLGPPAAGTDADTAASAATATGATAHATDVTTTTATHAGATVARPGRAVTRSLDARTEEALRALARRAGVSLFAVLAAAFGATTGRRIHREELVIGTPVAHRDLPETEHLLGFLVGTLPLRVDLTGDPPFTELARRLATTAGRAFAHKDLPWEELPWQQTPGGRRTLPTLAHHPAGSTGSLALPGCRVRELDLPSDASRFDLTLRISEHPGPRRSSVRVEHDTRVVPPVEADDLLTGYLALLDAVALRPTARLSELLPQRPRPSTD</sequence>
<dbReference type="Gene3D" id="3.30.559.30">
    <property type="entry name" value="Nonribosomal peptide synthetase, condensation domain"/>
    <property type="match status" value="1"/>
</dbReference>
<dbReference type="GO" id="GO:0008610">
    <property type="term" value="P:lipid biosynthetic process"/>
    <property type="evidence" value="ECO:0007669"/>
    <property type="project" value="UniProtKB-ARBA"/>
</dbReference>
<dbReference type="GO" id="GO:0005829">
    <property type="term" value="C:cytosol"/>
    <property type="evidence" value="ECO:0007669"/>
    <property type="project" value="TreeGrafter"/>
</dbReference>
<dbReference type="CDD" id="cd19531">
    <property type="entry name" value="LCL_NRPS-like"/>
    <property type="match status" value="1"/>
</dbReference>
<dbReference type="Pfam" id="PF00668">
    <property type="entry name" value="Condensation"/>
    <property type="match status" value="1"/>
</dbReference>
<accession>A0A919L3S4</accession>
<gene>
    <name evidence="3" type="ORF">GCM10018781_72070</name>
</gene>
<evidence type="ECO:0000313" key="3">
    <source>
        <dbReference type="EMBL" id="GHH83905.1"/>
    </source>
</evidence>
<keyword evidence="4" id="KW-1185">Reference proteome</keyword>
<organism evidence="3 4">
    <name type="scientific">Kitasatospora indigofera</name>
    <dbReference type="NCBI Taxonomy" id="67307"/>
    <lineage>
        <taxon>Bacteria</taxon>
        <taxon>Bacillati</taxon>
        <taxon>Actinomycetota</taxon>
        <taxon>Actinomycetes</taxon>
        <taxon>Kitasatosporales</taxon>
        <taxon>Streptomycetaceae</taxon>
        <taxon>Kitasatospora</taxon>
    </lineage>
</organism>
<feature type="region of interest" description="Disordered" evidence="1">
    <location>
        <begin position="1"/>
        <end position="28"/>
    </location>
</feature>
<dbReference type="Proteomes" id="UP000617734">
    <property type="component" value="Unassembled WGS sequence"/>
</dbReference>
<dbReference type="InterPro" id="IPR023213">
    <property type="entry name" value="CAT-like_dom_sf"/>
</dbReference>
<proteinExistence type="predicted"/>
<dbReference type="GO" id="GO:0043041">
    <property type="term" value="P:amino acid activation for nonribosomal peptide biosynthetic process"/>
    <property type="evidence" value="ECO:0007669"/>
    <property type="project" value="TreeGrafter"/>
</dbReference>
<evidence type="ECO:0000256" key="1">
    <source>
        <dbReference type="SAM" id="MobiDB-lite"/>
    </source>
</evidence>
<evidence type="ECO:0000313" key="4">
    <source>
        <dbReference type="Proteomes" id="UP000617734"/>
    </source>
</evidence>
<reference evidence="3" key="2">
    <citation type="submission" date="2020-09" db="EMBL/GenBank/DDBJ databases">
        <authorList>
            <person name="Sun Q."/>
            <person name="Ohkuma M."/>
        </authorList>
    </citation>
    <scope>NUCLEOTIDE SEQUENCE</scope>
    <source>
        <strain evidence="3">JCM 4646</strain>
    </source>
</reference>
<feature type="region of interest" description="Disordered" evidence="1">
    <location>
        <begin position="225"/>
        <end position="270"/>
    </location>
</feature>
<reference evidence="3" key="1">
    <citation type="journal article" date="2014" name="Int. J. Syst. Evol. Microbiol.">
        <title>Complete genome sequence of Corynebacterium casei LMG S-19264T (=DSM 44701T), isolated from a smear-ripened cheese.</title>
        <authorList>
            <consortium name="US DOE Joint Genome Institute (JGI-PGF)"/>
            <person name="Walter F."/>
            <person name="Albersmeier A."/>
            <person name="Kalinowski J."/>
            <person name="Ruckert C."/>
        </authorList>
    </citation>
    <scope>NUCLEOTIDE SEQUENCE</scope>
    <source>
        <strain evidence="3">JCM 4646</strain>
    </source>
</reference>
<dbReference type="GO" id="GO:0009366">
    <property type="term" value="C:enterobactin synthetase complex"/>
    <property type="evidence" value="ECO:0007669"/>
    <property type="project" value="TreeGrafter"/>
</dbReference>